<proteinExistence type="predicted"/>
<keyword evidence="1" id="KW-1133">Transmembrane helix</keyword>
<accession>A0ABV4AEA4</accession>
<evidence type="ECO:0000256" key="1">
    <source>
        <dbReference type="SAM" id="Phobius"/>
    </source>
</evidence>
<keyword evidence="1" id="KW-0472">Membrane</keyword>
<evidence type="ECO:0008006" key="4">
    <source>
        <dbReference type="Google" id="ProtNLM"/>
    </source>
</evidence>
<feature type="transmembrane region" description="Helical" evidence="1">
    <location>
        <begin position="56"/>
        <end position="77"/>
    </location>
</feature>
<evidence type="ECO:0000313" key="2">
    <source>
        <dbReference type="EMBL" id="MEY1660862.1"/>
    </source>
</evidence>
<dbReference type="Proteomes" id="UP001562065">
    <property type="component" value="Unassembled WGS sequence"/>
</dbReference>
<gene>
    <name evidence="2" type="ORF">AB5I84_01730</name>
</gene>
<keyword evidence="3" id="KW-1185">Reference proteome</keyword>
<reference evidence="2 3" key="1">
    <citation type="submission" date="2024-07" db="EMBL/GenBank/DDBJ databases">
        <authorList>
            <person name="Ren Q."/>
        </authorList>
    </citation>
    <scope>NUCLEOTIDE SEQUENCE [LARGE SCALE GENOMIC DNA]</scope>
    <source>
        <strain evidence="2 3">REN37</strain>
    </source>
</reference>
<sequence length="92" mass="10088">MKTTQSMTATLDRALAPIARMPLLYRALGLLVTVAAYLGGLALVQAASGDARMPMVLFGVFFLPAVLRAWLMLYWVVRKDPRAVGSDHEKLI</sequence>
<dbReference type="RefSeq" id="WP_369454103.1">
    <property type="nucleotide sequence ID" value="NZ_JBGCUO010000001.1"/>
</dbReference>
<dbReference type="EMBL" id="JBGCUO010000001">
    <property type="protein sequence ID" value="MEY1660862.1"/>
    <property type="molecule type" value="Genomic_DNA"/>
</dbReference>
<name>A0ABV4AEA4_9GAMM</name>
<evidence type="ECO:0000313" key="3">
    <source>
        <dbReference type="Proteomes" id="UP001562065"/>
    </source>
</evidence>
<keyword evidence="1" id="KW-0812">Transmembrane</keyword>
<comment type="caution">
    <text evidence="2">The sequence shown here is derived from an EMBL/GenBank/DDBJ whole genome shotgun (WGS) entry which is preliminary data.</text>
</comment>
<organism evidence="2 3">
    <name type="scientific">Isoalcanivorax beigongshangi</name>
    <dbReference type="NCBI Taxonomy" id="3238810"/>
    <lineage>
        <taxon>Bacteria</taxon>
        <taxon>Pseudomonadati</taxon>
        <taxon>Pseudomonadota</taxon>
        <taxon>Gammaproteobacteria</taxon>
        <taxon>Oceanospirillales</taxon>
        <taxon>Alcanivoracaceae</taxon>
        <taxon>Isoalcanivorax</taxon>
    </lineage>
</organism>
<protein>
    <recommendedName>
        <fullName evidence="4">DUF2842 domain-containing protein</fullName>
    </recommendedName>
</protein>